<evidence type="ECO:0000313" key="2">
    <source>
        <dbReference type="EMBL" id="UOG77592.1"/>
    </source>
</evidence>
<dbReference type="SUPFAM" id="SSF55729">
    <property type="entry name" value="Acyl-CoA N-acyltransferases (Nat)"/>
    <property type="match status" value="1"/>
</dbReference>
<reference evidence="2 3" key="1">
    <citation type="submission" date="2022-03" db="EMBL/GenBank/DDBJ databases">
        <title>Hymenobactersp. isolated from the air.</title>
        <authorList>
            <person name="Won M."/>
            <person name="Kwon S.-W."/>
        </authorList>
    </citation>
    <scope>NUCLEOTIDE SEQUENCE [LARGE SCALE GENOMIC DNA]</scope>
    <source>
        <strain evidence="2 3">KACC 21982</strain>
        <plasmid evidence="2 3">unnamed4</plasmid>
    </source>
</reference>
<keyword evidence="2" id="KW-0614">Plasmid</keyword>
<evidence type="ECO:0000313" key="3">
    <source>
        <dbReference type="Proteomes" id="UP000831113"/>
    </source>
</evidence>
<dbReference type="InterPro" id="IPR000182">
    <property type="entry name" value="GNAT_dom"/>
</dbReference>
<dbReference type="RefSeq" id="WP_243803456.1">
    <property type="nucleotide sequence ID" value="NZ_CP094673.1"/>
</dbReference>
<geneLocation type="plasmid" evidence="2 3">
    <name>unnamed4</name>
</geneLocation>
<dbReference type="PROSITE" id="PS51186">
    <property type="entry name" value="GNAT"/>
    <property type="match status" value="1"/>
</dbReference>
<organism evidence="2 3">
    <name type="scientific">Hymenobacter tibetensis</name>
    <dbReference type="NCBI Taxonomy" id="497967"/>
    <lineage>
        <taxon>Bacteria</taxon>
        <taxon>Pseudomonadati</taxon>
        <taxon>Bacteroidota</taxon>
        <taxon>Cytophagia</taxon>
        <taxon>Cytophagales</taxon>
        <taxon>Hymenobacteraceae</taxon>
        <taxon>Hymenobacter</taxon>
    </lineage>
</organism>
<feature type="domain" description="N-acetyltransferase" evidence="1">
    <location>
        <begin position="4"/>
        <end position="188"/>
    </location>
</feature>
<name>A0ABY4D6C2_9BACT</name>
<accession>A0ABY4D6C2</accession>
<proteinExistence type="predicted"/>
<gene>
    <name evidence="2" type="ORF">MTX78_24565</name>
</gene>
<dbReference type="Gene3D" id="3.40.630.30">
    <property type="match status" value="1"/>
</dbReference>
<dbReference type="InterPro" id="IPR016181">
    <property type="entry name" value="Acyl_CoA_acyltransferase"/>
</dbReference>
<keyword evidence="3" id="KW-1185">Reference proteome</keyword>
<evidence type="ECO:0000259" key="1">
    <source>
        <dbReference type="PROSITE" id="PS51186"/>
    </source>
</evidence>
<dbReference type="Proteomes" id="UP000831113">
    <property type="component" value="Plasmid unnamed4"/>
</dbReference>
<protein>
    <recommendedName>
        <fullName evidence="1">N-acetyltransferase domain-containing protein</fullName>
    </recommendedName>
</protein>
<sequence>MSEIALRIATVADAPALANLANQYTFQQVSEVERENGFLTGSFSAVAMQAMLTSVPSQVAFHNQELVGFIINSKLPAERYPPLVKEICALLPTFFYHQLPLTQYRWFFYGPVLVKKEYRGQGLLLKLFEANKQELRGSFDIGVAFIAEQNNASLQVHTQRLGLEIVGRVVFQGVPYAILAFSLSEDVR</sequence>
<dbReference type="EMBL" id="CP094673">
    <property type="protein sequence ID" value="UOG77592.1"/>
    <property type="molecule type" value="Genomic_DNA"/>
</dbReference>